<evidence type="ECO:0000256" key="2">
    <source>
        <dbReference type="SAM" id="Phobius"/>
    </source>
</evidence>
<organism evidence="3 4">
    <name type="scientific">Diaporthe ampelina</name>
    <dbReference type="NCBI Taxonomy" id="1214573"/>
    <lineage>
        <taxon>Eukaryota</taxon>
        <taxon>Fungi</taxon>
        <taxon>Dikarya</taxon>
        <taxon>Ascomycota</taxon>
        <taxon>Pezizomycotina</taxon>
        <taxon>Sordariomycetes</taxon>
        <taxon>Sordariomycetidae</taxon>
        <taxon>Diaporthales</taxon>
        <taxon>Diaporthaceae</taxon>
        <taxon>Diaporthe</taxon>
    </lineage>
</organism>
<keyword evidence="2" id="KW-0812">Transmembrane</keyword>
<feature type="compositionally biased region" description="Low complexity" evidence="1">
    <location>
        <begin position="344"/>
        <end position="361"/>
    </location>
</feature>
<evidence type="ECO:0000313" key="4">
    <source>
        <dbReference type="Proteomes" id="UP000034680"/>
    </source>
</evidence>
<dbReference type="EMBL" id="LCUC01000020">
    <property type="protein sequence ID" value="KKY39437.1"/>
    <property type="molecule type" value="Genomic_DNA"/>
</dbReference>
<name>A0A0G2FZ96_9PEZI</name>
<evidence type="ECO:0000313" key="3">
    <source>
        <dbReference type="EMBL" id="KKY39437.1"/>
    </source>
</evidence>
<reference evidence="3 4" key="1">
    <citation type="submission" date="2015-05" db="EMBL/GenBank/DDBJ databases">
        <title>Distinctive expansion of gene families associated with plant cell wall degradation and secondary metabolism in the genomes of grapevine trunk pathogens.</title>
        <authorList>
            <person name="Lawrence D.P."/>
            <person name="Travadon R."/>
            <person name="Rolshausen P.E."/>
            <person name="Baumgartner K."/>
        </authorList>
    </citation>
    <scope>NUCLEOTIDE SEQUENCE [LARGE SCALE GENOMIC DNA]</scope>
    <source>
        <strain evidence="3">DA912</strain>
    </source>
</reference>
<keyword evidence="2" id="KW-0472">Membrane</keyword>
<keyword evidence="2" id="KW-1133">Transmembrane helix</keyword>
<feature type="transmembrane region" description="Helical" evidence="2">
    <location>
        <begin position="77"/>
        <end position="96"/>
    </location>
</feature>
<evidence type="ECO:0000256" key="1">
    <source>
        <dbReference type="SAM" id="MobiDB-lite"/>
    </source>
</evidence>
<protein>
    <recommendedName>
        <fullName evidence="5">Transmembrane protein</fullName>
    </recommendedName>
</protein>
<keyword evidence="4" id="KW-1185">Reference proteome</keyword>
<dbReference type="AlphaFoldDB" id="A0A0G2FZ96"/>
<comment type="caution">
    <text evidence="3">The sequence shown here is derived from an EMBL/GenBank/DDBJ whole genome shotgun (WGS) entry which is preliminary data.</text>
</comment>
<dbReference type="Proteomes" id="UP000034680">
    <property type="component" value="Unassembled WGS sequence"/>
</dbReference>
<sequence>MEVQSPSPTASTYDCVYDKDSDQYVLERSQDSPPTKLHWVVLANLVLLFVFCFITILTSGLVFGHNVASNDCLGQGWVMFSSIMGFLYIALHLHAARKGELASHVQSPSFQQPFHSSAVVVARIDIIAWAVSLIIVAVSVSKDAAAVSCVNLVACASATPSLLFLVCVAEKASQPFNLPYITARYPRAPSVVTCRVSTLMAAMASMPEVTSEDSISRRGSAVSLPRSQGHIHGNRPNSHTQHAAAIAAANTTANAAAAGAAGHMGGPRAPPASLKESRSWSFTRFDDKTKRQLADSVSEASQTSEARPRVGGPRPLAASDIAVKTGVLPPPVCTEPKEARQPPRQEQQQQQQQQQLAYQQYSTDPEKAGPEGGVGGGWKSDWWALRTVAGWGSHPDAASRLGYGGFRGQQAGAGADGGEGAAHTGAGGAQVAGEDQVRADGGADEAGASDWRPQGRS</sequence>
<gene>
    <name evidence="3" type="ORF">UCDDA912_g00649</name>
</gene>
<feature type="transmembrane region" description="Helical" evidence="2">
    <location>
        <begin position="117"/>
        <end position="138"/>
    </location>
</feature>
<dbReference type="OrthoDB" id="5243382at2759"/>
<proteinExistence type="predicted"/>
<evidence type="ECO:0008006" key="5">
    <source>
        <dbReference type="Google" id="ProtNLM"/>
    </source>
</evidence>
<feature type="region of interest" description="Disordered" evidence="1">
    <location>
        <begin position="211"/>
        <end position="242"/>
    </location>
</feature>
<feature type="region of interest" description="Disordered" evidence="1">
    <location>
        <begin position="399"/>
        <end position="457"/>
    </location>
</feature>
<accession>A0A0G2FZ96</accession>
<dbReference type="STRING" id="1214573.A0A0G2FZ96"/>
<feature type="compositionally biased region" description="Gly residues" evidence="1">
    <location>
        <begin position="414"/>
        <end position="430"/>
    </location>
</feature>
<feature type="transmembrane region" description="Helical" evidence="2">
    <location>
        <begin position="144"/>
        <end position="168"/>
    </location>
</feature>
<feature type="region of interest" description="Disordered" evidence="1">
    <location>
        <begin position="258"/>
        <end position="375"/>
    </location>
</feature>
<reference evidence="3 4" key="2">
    <citation type="submission" date="2015-05" db="EMBL/GenBank/DDBJ databases">
        <authorList>
            <person name="Morales-Cruz A."/>
            <person name="Amrine K.C."/>
            <person name="Cantu D."/>
        </authorList>
    </citation>
    <scope>NUCLEOTIDE SEQUENCE [LARGE SCALE GENOMIC DNA]</scope>
    <source>
        <strain evidence="3">DA912</strain>
    </source>
</reference>
<feature type="transmembrane region" description="Helical" evidence="2">
    <location>
        <begin position="37"/>
        <end position="57"/>
    </location>
</feature>
<feature type="compositionally biased region" description="Basic and acidic residues" evidence="1">
    <location>
        <begin position="284"/>
        <end position="293"/>
    </location>
</feature>